<accession>A0A167EZS5</accession>
<feature type="DNA-binding region" description="HMG box" evidence="4">
    <location>
        <begin position="62"/>
        <end position="130"/>
    </location>
</feature>
<protein>
    <submittedName>
        <fullName evidence="7">Rox1p</fullName>
    </submittedName>
</protein>
<sequence>MSRTDDSNEHDTNKNNLPRVYQNVVTSTTNTSSANPPQQQPITTTTITSGNLCVCANNTPRVPRPRNAFILYRQHQHALVVQEHPGKSNPEISKIIGEQWRSLPQKEKDFWIQLGDEEKKSHLERFPDYRYQPRRSSKRGGSTSGTSTPTGTGQIGEATICPNCKGLIINGPGYPNSNANNNNNVNVNALANATSNITTAVTVNPNKPLDFGNSAPGAGQTSGTATTPGPGVPQSSISSPAIPSPPLRPYQSAPGTQTPPLPYQQHPQQQQQQHPQQQQQHSQQHPQQQQQQPQSHVQHSSLPPQHSSSVPPPLHYDNKQYPYQPPHQSPHQLSHQPQHQPPHQTPHQPPHQPQHPSQSYYPYPPPPPPPSQTHVNTLTSLTQVVGSHRASAPQVPSAHQTILPNHQQQGGPRHQSAPEAFPLNPPPLYSSRSPTVSSSSLLTDTSSIATSHSSISSASSSSAPGSISSASGVSGNLLPRIVPRPQDEILGTLPGSIPKSPIARQLSAGSPFKPRSVSSPAPEGLHPPPEIHPRHSSLDRHASPSWNYPTQSASQSPIPSAATSPSLGSTVPNSSQGISSGTGSTFQLYNRRQTSSVGLRPSASSHSLSSMTHGPGSSIPHAGPVSLLAEEEKSAKRRRTSSHYDPLGPGPAATTNSGPPPSHYHHHVTSPHHGTSRLNQASAPPAPSPVETFGFREKADLLSTICEPLHHHHHHRSTSIVETDRKGRIIAVEGKDLELVEAITERLGARLEGSNCKYTPHLFEQKPYFMYTKSAVNMFKVSCLHQLVSELNLSHFKYGIIGGYLMTLADELADQESPLTAAEQTSHRLTYRHRWMTNVNVLRGLPGPDYLILIDQDNQADATSVSVTTLNGGSKIIVATLGNLRTNEVIDRAVDGMINGITGKE</sequence>
<dbReference type="InterPro" id="IPR050140">
    <property type="entry name" value="SRY-related_HMG-box_TF-like"/>
</dbReference>
<evidence type="ECO:0000256" key="3">
    <source>
        <dbReference type="ARBA" id="ARBA00023163"/>
    </source>
</evidence>
<dbReference type="OrthoDB" id="6247875at2759"/>
<dbReference type="PANTHER" id="PTHR10270">
    <property type="entry name" value="SOX TRANSCRIPTION FACTOR"/>
    <property type="match status" value="1"/>
</dbReference>
<dbReference type="GO" id="GO:0005634">
    <property type="term" value="C:nucleus"/>
    <property type="evidence" value="ECO:0007669"/>
    <property type="project" value="UniProtKB-UniRule"/>
</dbReference>
<keyword evidence="2 4" id="KW-0238">DNA-binding</keyword>
<feature type="compositionally biased region" description="Pro residues" evidence="5">
    <location>
        <begin position="339"/>
        <end position="353"/>
    </location>
</feature>
<gene>
    <name evidence="7" type="primary">ROX1</name>
    <name evidence="7" type="ORF">AWJ20_2251</name>
</gene>
<feature type="region of interest" description="Disordered" evidence="5">
    <location>
        <begin position="451"/>
        <end position="470"/>
    </location>
</feature>
<keyword evidence="8" id="KW-1185">Reference proteome</keyword>
<feature type="compositionally biased region" description="Basic and acidic residues" evidence="5">
    <location>
        <begin position="529"/>
        <end position="542"/>
    </location>
</feature>
<evidence type="ECO:0000256" key="4">
    <source>
        <dbReference type="PROSITE-ProRule" id="PRU00267"/>
    </source>
</evidence>
<dbReference type="GeneID" id="30034142"/>
<feature type="compositionally biased region" description="Low complexity" evidence="5">
    <location>
        <begin position="429"/>
        <end position="441"/>
    </location>
</feature>
<reference evidence="7 8" key="1">
    <citation type="submission" date="2016-02" db="EMBL/GenBank/DDBJ databases">
        <title>Complete genome sequence and transcriptome regulation of the pentose utilising yeast Sugiyamaella lignohabitans.</title>
        <authorList>
            <person name="Bellasio M."/>
            <person name="Peymann A."/>
            <person name="Valli M."/>
            <person name="Sipitzky M."/>
            <person name="Graf A."/>
            <person name="Sauer M."/>
            <person name="Marx H."/>
            <person name="Mattanovich D."/>
        </authorList>
    </citation>
    <scope>NUCLEOTIDE SEQUENCE [LARGE SCALE GENOMIC DNA]</scope>
    <source>
        <strain evidence="7 8">CBS 10342</strain>
    </source>
</reference>
<organism evidence="7 8">
    <name type="scientific">Sugiyamaella lignohabitans</name>
    <dbReference type="NCBI Taxonomy" id="796027"/>
    <lineage>
        <taxon>Eukaryota</taxon>
        <taxon>Fungi</taxon>
        <taxon>Dikarya</taxon>
        <taxon>Ascomycota</taxon>
        <taxon>Saccharomycotina</taxon>
        <taxon>Dipodascomycetes</taxon>
        <taxon>Dipodascales</taxon>
        <taxon>Trichomonascaceae</taxon>
        <taxon>Sugiyamaella</taxon>
    </lineage>
</organism>
<feature type="region of interest" description="Disordered" evidence="5">
    <location>
        <begin position="403"/>
        <end position="441"/>
    </location>
</feature>
<keyword evidence="4" id="KW-0539">Nucleus</keyword>
<dbReference type="PANTHER" id="PTHR10270:SF161">
    <property type="entry name" value="SEX-DETERMINING REGION Y PROTEIN"/>
    <property type="match status" value="1"/>
</dbReference>
<feature type="domain" description="HMG box" evidence="6">
    <location>
        <begin position="62"/>
        <end position="130"/>
    </location>
</feature>
<evidence type="ECO:0000259" key="6">
    <source>
        <dbReference type="PROSITE" id="PS50118"/>
    </source>
</evidence>
<evidence type="ECO:0000256" key="2">
    <source>
        <dbReference type="ARBA" id="ARBA00023125"/>
    </source>
</evidence>
<evidence type="ECO:0000256" key="1">
    <source>
        <dbReference type="ARBA" id="ARBA00023015"/>
    </source>
</evidence>
<dbReference type="GO" id="GO:0000978">
    <property type="term" value="F:RNA polymerase II cis-regulatory region sequence-specific DNA binding"/>
    <property type="evidence" value="ECO:0007669"/>
    <property type="project" value="TreeGrafter"/>
</dbReference>
<dbReference type="GO" id="GO:0001228">
    <property type="term" value="F:DNA-binding transcription activator activity, RNA polymerase II-specific"/>
    <property type="evidence" value="ECO:0007669"/>
    <property type="project" value="TreeGrafter"/>
</dbReference>
<dbReference type="Pfam" id="PF00505">
    <property type="entry name" value="HMG_box"/>
    <property type="match status" value="1"/>
</dbReference>
<feature type="compositionally biased region" description="Low complexity" evidence="5">
    <location>
        <begin position="139"/>
        <end position="152"/>
    </location>
</feature>
<dbReference type="InterPro" id="IPR036910">
    <property type="entry name" value="HMG_box_dom_sf"/>
</dbReference>
<feature type="compositionally biased region" description="Low complexity" evidence="5">
    <location>
        <begin position="329"/>
        <end position="338"/>
    </location>
</feature>
<keyword evidence="3" id="KW-0804">Transcription</keyword>
<dbReference type="InterPro" id="IPR009071">
    <property type="entry name" value="HMG_box_dom"/>
</dbReference>
<dbReference type="KEGG" id="slb:AWJ20_2251"/>
<feature type="compositionally biased region" description="Polar residues" evidence="5">
    <location>
        <begin position="586"/>
        <end position="597"/>
    </location>
</feature>
<dbReference type="SUPFAM" id="SSF47095">
    <property type="entry name" value="HMG-box"/>
    <property type="match status" value="1"/>
</dbReference>
<feature type="compositionally biased region" description="Low complexity" evidence="5">
    <location>
        <begin position="263"/>
        <end position="309"/>
    </location>
</feature>
<dbReference type="EMBL" id="CP014503">
    <property type="protein sequence ID" value="ANB14646.1"/>
    <property type="molecule type" value="Genomic_DNA"/>
</dbReference>
<dbReference type="Proteomes" id="UP000189580">
    <property type="component" value="Chromosome b"/>
</dbReference>
<proteinExistence type="predicted"/>
<keyword evidence="1" id="KW-0805">Transcription regulation</keyword>
<dbReference type="GO" id="GO:0000122">
    <property type="term" value="P:negative regulation of transcription by RNA polymerase II"/>
    <property type="evidence" value="ECO:0007669"/>
    <property type="project" value="TreeGrafter"/>
</dbReference>
<feature type="compositionally biased region" description="Low complexity" evidence="5">
    <location>
        <begin position="549"/>
        <end position="566"/>
    </location>
</feature>
<evidence type="ECO:0000313" key="7">
    <source>
        <dbReference type="EMBL" id="ANB14646.1"/>
    </source>
</evidence>
<dbReference type="FunFam" id="1.10.30.10:FF:000041">
    <property type="entry name" value="HMG box family protein"/>
    <property type="match status" value="1"/>
</dbReference>
<dbReference type="CDD" id="cd01389">
    <property type="entry name" value="HMG-box_ROX1-like"/>
    <property type="match status" value="1"/>
</dbReference>
<dbReference type="Gene3D" id="1.10.30.10">
    <property type="entry name" value="High mobility group box domain"/>
    <property type="match status" value="1"/>
</dbReference>
<evidence type="ECO:0000313" key="8">
    <source>
        <dbReference type="Proteomes" id="UP000189580"/>
    </source>
</evidence>
<dbReference type="AlphaFoldDB" id="A0A167EZS5"/>
<dbReference type="GO" id="GO:0030154">
    <property type="term" value="P:cell differentiation"/>
    <property type="evidence" value="ECO:0007669"/>
    <property type="project" value="TreeGrafter"/>
</dbReference>
<dbReference type="PROSITE" id="PS50118">
    <property type="entry name" value="HMG_BOX_2"/>
    <property type="match status" value="1"/>
</dbReference>
<feature type="region of interest" description="Disordered" evidence="5">
    <location>
        <begin position="208"/>
        <end position="375"/>
    </location>
</feature>
<feature type="compositionally biased region" description="Low complexity" evidence="5">
    <location>
        <begin position="574"/>
        <end position="585"/>
    </location>
</feature>
<evidence type="ECO:0000256" key="5">
    <source>
        <dbReference type="SAM" id="MobiDB-lite"/>
    </source>
</evidence>
<feature type="region of interest" description="Disordered" evidence="5">
    <location>
        <begin position="1"/>
        <end position="20"/>
    </location>
</feature>
<dbReference type="RefSeq" id="XP_018737123.1">
    <property type="nucleotide sequence ID" value="XM_018879184.1"/>
</dbReference>
<feature type="compositionally biased region" description="Basic and acidic residues" evidence="5">
    <location>
        <begin position="1"/>
        <end position="13"/>
    </location>
</feature>
<name>A0A167EZS5_9ASCO</name>
<dbReference type="SMART" id="SM00398">
    <property type="entry name" value="HMG"/>
    <property type="match status" value="1"/>
</dbReference>
<feature type="region of interest" description="Disordered" evidence="5">
    <location>
        <begin position="487"/>
        <end position="692"/>
    </location>
</feature>
<feature type="compositionally biased region" description="Pro residues" evidence="5">
    <location>
        <begin position="362"/>
        <end position="371"/>
    </location>
</feature>
<feature type="region of interest" description="Disordered" evidence="5">
    <location>
        <begin position="123"/>
        <end position="157"/>
    </location>
</feature>